<dbReference type="GO" id="GO:0016301">
    <property type="term" value="F:kinase activity"/>
    <property type="evidence" value="ECO:0007669"/>
    <property type="project" value="UniProtKB-KW"/>
</dbReference>
<accession>A0AAU2GX02</accession>
<protein>
    <submittedName>
        <fullName evidence="10">Diacylglycerol kinase family protein</fullName>
    </submittedName>
</protein>
<gene>
    <name evidence="10" type="ORF">OHV25_06595</name>
</gene>
<keyword evidence="3" id="KW-0808">Transferase</keyword>
<evidence type="ECO:0000256" key="4">
    <source>
        <dbReference type="ARBA" id="ARBA00022741"/>
    </source>
</evidence>
<proteinExistence type="inferred from homology"/>
<dbReference type="InterPro" id="IPR017438">
    <property type="entry name" value="ATP-NAD_kinase_N"/>
</dbReference>
<dbReference type="PROSITE" id="PS50146">
    <property type="entry name" value="DAGK"/>
    <property type="match status" value="1"/>
</dbReference>
<keyword evidence="7" id="KW-0444">Lipid biosynthesis</keyword>
<keyword evidence="5 10" id="KW-0418">Kinase</keyword>
<dbReference type="Pfam" id="PF19279">
    <property type="entry name" value="YegS_C"/>
    <property type="match status" value="1"/>
</dbReference>
<keyword evidence="4" id="KW-0547">Nucleotide-binding</keyword>
<keyword evidence="7" id="KW-0594">Phospholipid biosynthesis</keyword>
<dbReference type="Pfam" id="PF00781">
    <property type="entry name" value="DAGK_cat"/>
    <property type="match status" value="1"/>
</dbReference>
<dbReference type="SMART" id="SM00046">
    <property type="entry name" value="DAGKc"/>
    <property type="match status" value="1"/>
</dbReference>
<dbReference type="Gene3D" id="2.60.200.40">
    <property type="match status" value="1"/>
</dbReference>
<comment type="cofactor">
    <cofactor evidence="1">
        <name>Mg(2+)</name>
        <dbReference type="ChEBI" id="CHEBI:18420"/>
    </cofactor>
</comment>
<dbReference type="InterPro" id="IPR045540">
    <property type="entry name" value="YegS/DAGK_C"/>
</dbReference>
<feature type="domain" description="DAGKc" evidence="9">
    <location>
        <begin position="3"/>
        <end position="137"/>
    </location>
</feature>
<name>A0AAU2GX02_9ACTN</name>
<evidence type="ECO:0000256" key="5">
    <source>
        <dbReference type="ARBA" id="ARBA00022777"/>
    </source>
</evidence>
<dbReference type="PANTHER" id="PTHR12358">
    <property type="entry name" value="SPHINGOSINE KINASE"/>
    <property type="match status" value="1"/>
</dbReference>
<evidence type="ECO:0000256" key="1">
    <source>
        <dbReference type="ARBA" id="ARBA00001946"/>
    </source>
</evidence>
<evidence type="ECO:0000313" key="10">
    <source>
        <dbReference type="EMBL" id="WTU39265.1"/>
    </source>
</evidence>
<evidence type="ECO:0000256" key="3">
    <source>
        <dbReference type="ARBA" id="ARBA00022679"/>
    </source>
</evidence>
<evidence type="ECO:0000256" key="6">
    <source>
        <dbReference type="ARBA" id="ARBA00022840"/>
    </source>
</evidence>
<dbReference type="EMBL" id="CP108253">
    <property type="protein sequence ID" value="WTU39265.1"/>
    <property type="molecule type" value="Genomic_DNA"/>
</dbReference>
<reference evidence="10" key="1">
    <citation type="submission" date="2022-10" db="EMBL/GenBank/DDBJ databases">
        <title>The complete genomes of actinobacterial strains from the NBC collection.</title>
        <authorList>
            <person name="Joergensen T.S."/>
            <person name="Alvarez Arevalo M."/>
            <person name="Sterndorff E.B."/>
            <person name="Faurdal D."/>
            <person name="Vuksanovic O."/>
            <person name="Mourched A.-S."/>
            <person name="Charusanti P."/>
            <person name="Shaw S."/>
            <person name="Blin K."/>
            <person name="Weber T."/>
        </authorList>
    </citation>
    <scope>NUCLEOTIDE SEQUENCE</scope>
    <source>
        <strain evidence="10">NBC_00060</strain>
    </source>
</reference>
<dbReference type="AlphaFoldDB" id="A0AAU2GX02"/>
<evidence type="ECO:0000256" key="7">
    <source>
        <dbReference type="ARBA" id="ARBA00023209"/>
    </source>
</evidence>
<dbReference type="InterPro" id="IPR050187">
    <property type="entry name" value="Lipid_Phosphate_FormReg"/>
</dbReference>
<evidence type="ECO:0000256" key="8">
    <source>
        <dbReference type="ARBA" id="ARBA00023264"/>
    </source>
</evidence>
<keyword evidence="8" id="KW-1208">Phospholipid metabolism</keyword>
<keyword evidence="7" id="KW-0443">Lipid metabolism</keyword>
<dbReference type="GO" id="GO:0008654">
    <property type="term" value="P:phospholipid biosynthetic process"/>
    <property type="evidence" value="ECO:0007669"/>
    <property type="project" value="UniProtKB-KW"/>
</dbReference>
<dbReference type="InterPro" id="IPR001206">
    <property type="entry name" value="Diacylglycerol_kinase_cat_dom"/>
</dbReference>
<dbReference type="Gene3D" id="3.40.50.10330">
    <property type="entry name" value="Probable inorganic polyphosphate/atp-NAD kinase, domain 1"/>
    <property type="match status" value="1"/>
</dbReference>
<dbReference type="InterPro" id="IPR016064">
    <property type="entry name" value="NAD/diacylglycerol_kinase_sf"/>
</dbReference>
<dbReference type="GO" id="GO:0005524">
    <property type="term" value="F:ATP binding"/>
    <property type="evidence" value="ECO:0007669"/>
    <property type="project" value="UniProtKB-KW"/>
</dbReference>
<organism evidence="10">
    <name type="scientific">Streptomyces sp. NBC_00060</name>
    <dbReference type="NCBI Taxonomy" id="2975636"/>
    <lineage>
        <taxon>Bacteria</taxon>
        <taxon>Bacillati</taxon>
        <taxon>Actinomycetota</taxon>
        <taxon>Actinomycetes</taxon>
        <taxon>Kitasatosporales</taxon>
        <taxon>Streptomycetaceae</taxon>
        <taxon>Streptomyces</taxon>
    </lineage>
</organism>
<keyword evidence="6" id="KW-0067">ATP-binding</keyword>
<sequence length="303" mass="31859">MSPSPKSVLVVANPAAGTYSREMAHEVARRIAGAGTPVELAVTERPGHAQQLARTAGGPGGPAVLVCVGGDGTAHEIMTGLLAGREERRAALLVLPGGRGNSFYRELWSDRPWPAALEAALSAPHVRRVDLARIAETGELALLGASSGLAAQALTSVRDALGPGRRRYQTAVARTMIAFRPYRGRVSVDGVVVQSGATVSVLVGGGRRRGGQFMPLPRSVLDDGLLDICVAGAELPLRDMVRLARDGSHVGRDGVVYARGRRVVVERTDGEPLFFEHDGDLLYTGSARYTLDVVPSALPVLAP</sequence>
<comment type="similarity">
    <text evidence="2">Belongs to the diacylglycerol/lipid kinase family.</text>
</comment>
<evidence type="ECO:0000256" key="2">
    <source>
        <dbReference type="ARBA" id="ARBA00005983"/>
    </source>
</evidence>
<dbReference type="PANTHER" id="PTHR12358:SF54">
    <property type="entry name" value="SPHINGOSINE KINASE RELATED PROTEIN"/>
    <property type="match status" value="1"/>
</dbReference>
<evidence type="ECO:0000259" key="9">
    <source>
        <dbReference type="PROSITE" id="PS50146"/>
    </source>
</evidence>
<dbReference type="SUPFAM" id="SSF111331">
    <property type="entry name" value="NAD kinase/diacylglycerol kinase-like"/>
    <property type="match status" value="1"/>
</dbReference>